<comment type="caution">
    <text evidence="2">The sequence shown here is derived from an EMBL/GenBank/DDBJ whole genome shotgun (WGS) entry which is preliminary data.</text>
</comment>
<dbReference type="EMBL" id="BSDS01000001">
    <property type="protein sequence ID" value="GLI36542.1"/>
    <property type="molecule type" value="Genomic_DNA"/>
</dbReference>
<dbReference type="AlphaFoldDB" id="A0A9W6FXC5"/>
<reference evidence="2" key="1">
    <citation type="submission" date="2022-12" db="EMBL/GenBank/DDBJ databases">
        <title>Reference genome sequencing for broad-spectrum identification of bacterial and archaeal isolates by mass spectrometry.</title>
        <authorList>
            <person name="Sekiguchi Y."/>
            <person name="Tourlousse D.M."/>
        </authorList>
    </citation>
    <scope>NUCLEOTIDE SEQUENCE</scope>
    <source>
        <strain evidence="2">H2</strain>
    </source>
</reference>
<evidence type="ECO:0000313" key="3">
    <source>
        <dbReference type="Proteomes" id="UP001144352"/>
    </source>
</evidence>
<feature type="region of interest" description="Disordered" evidence="1">
    <location>
        <begin position="15"/>
        <end position="85"/>
    </location>
</feature>
<dbReference type="Proteomes" id="UP001144352">
    <property type="component" value="Unassembled WGS sequence"/>
</dbReference>
<feature type="compositionally biased region" description="Basic and acidic residues" evidence="1">
    <location>
        <begin position="15"/>
        <end position="76"/>
    </location>
</feature>
<name>A0A9W6FXC5_9BACT</name>
<proteinExistence type="predicted"/>
<sequence length="85" mass="10041">MDKMMWWVYRGEKRVECSTPPDEKQSDEDYRERDAAFEEDSRQSGHKESREELVREYDTEMVGRGKAAHHAEEWKKKGPSGHSVP</sequence>
<accession>A0A9W6FXC5</accession>
<gene>
    <name evidence="2" type="ORF">GHYDROH2_00430</name>
</gene>
<organism evidence="2 3">
    <name type="scientific">Geobacter hydrogenophilus</name>
    <dbReference type="NCBI Taxonomy" id="40983"/>
    <lineage>
        <taxon>Bacteria</taxon>
        <taxon>Pseudomonadati</taxon>
        <taxon>Thermodesulfobacteriota</taxon>
        <taxon>Desulfuromonadia</taxon>
        <taxon>Geobacterales</taxon>
        <taxon>Geobacteraceae</taxon>
        <taxon>Geobacter</taxon>
    </lineage>
</organism>
<evidence type="ECO:0000313" key="2">
    <source>
        <dbReference type="EMBL" id="GLI36542.1"/>
    </source>
</evidence>
<keyword evidence="3" id="KW-1185">Reference proteome</keyword>
<evidence type="ECO:0000256" key="1">
    <source>
        <dbReference type="SAM" id="MobiDB-lite"/>
    </source>
</evidence>
<protein>
    <submittedName>
        <fullName evidence="2">Uncharacterized protein</fullName>
    </submittedName>
</protein>